<dbReference type="EMBL" id="JAIRBA010000036">
    <property type="protein sequence ID" value="MCG2420223.1"/>
    <property type="molecule type" value="Genomic_DNA"/>
</dbReference>
<dbReference type="PANTHER" id="PTHR43280">
    <property type="entry name" value="ARAC-FAMILY TRANSCRIPTIONAL REGULATOR"/>
    <property type="match status" value="1"/>
</dbReference>
<keyword evidence="4" id="KW-0802">TPR repeat</keyword>
<gene>
    <name evidence="7" type="ORF">K8089_14430</name>
</gene>
<dbReference type="Pfam" id="PF13424">
    <property type="entry name" value="TPR_12"/>
    <property type="match status" value="1"/>
</dbReference>
<evidence type="ECO:0000313" key="8">
    <source>
        <dbReference type="Proteomes" id="UP001139461"/>
    </source>
</evidence>
<dbReference type="Pfam" id="PF12833">
    <property type="entry name" value="HTH_18"/>
    <property type="match status" value="1"/>
</dbReference>
<dbReference type="Gene3D" id="1.10.10.60">
    <property type="entry name" value="Homeodomain-like"/>
    <property type="match status" value="2"/>
</dbReference>
<dbReference type="PROSITE" id="PS50005">
    <property type="entry name" value="TPR"/>
    <property type="match status" value="1"/>
</dbReference>
<reference evidence="7" key="1">
    <citation type="submission" date="2021-09" db="EMBL/GenBank/DDBJ databases">
        <title>Genome of Aequorivita sp. strain F47161.</title>
        <authorList>
            <person name="Wang Y."/>
        </authorList>
    </citation>
    <scope>NUCLEOTIDE SEQUENCE</scope>
    <source>
        <strain evidence="7">F47161</strain>
    </source>
</reference>
<sequence length="494" mass="56370">MLLEAQNALYYQPKESLKIAEHLIENSDNTRLRIDAYMLAAASHYTMGNFNNAIKAYLEAKKLAEASEDIEMRIKVSTSSFHLMNQLGMNVVAEQYYLRTKAVTANTNSILISKYLNGAAALINASKKTETGDDSEVLKSLQQANTSFKKIPDLKLINETSASIIEAYLAAKPIDSAEVFFKTILQNSMGEDPNNFIRMVTLNQLGKVYFLKKEYQQSLTSYQTALEISKQLSNKVYQSEIMEGLATTFLALNKASLFYTNRAESGQVANEVETEEEKAINTIYNYINDNFNARGEEVKEVFKRNVIILCSILFLILLTYFVLKYRYQYRAKQYERFLSYFENIKPKEKPFKKEVSKSLNIPKETEAALVQKLIQFENSKHFTKQDMSLAALASHFDTNTKYLSEIINSHKNKNFNSYINELRINYIIDKLKNNSTYLNYKISYLAEESGFSSHSSFATVFKAVTGISPTVFIDLLKTKKTAAKAYAKQYEATE</sequence>
<keyword evidence="5" id="KW-0472">Membrane</keyword>
<dbReference type="SUPFAM" id="SSF46689">
    <property type="entry name" value="Homeodomain-like"/>
    <property type="match status" value="1"/>
</dbReference>
<dbReference type="Proteomes" id="UP001139461">
    <property type="component" value="Unassembled WGS sequence"/>
</dbReference>
<feature type="transmembrane region" description="Helical" evidence="5">
    <location>
        <begin position="306"/>
        <end position="323"/>
    </location>
</feature>
<accession>A0A9X1R031</accession>
<organism evidence="7 8">
    <name type="scientific">Aequorivita vitellina</name>
    <dbReference type="NCBI Taxonomy" id="2874475"/>
    <lineage>
        <taxon>Bacteria</taxon>
        <taxon>Pseudomonadati</taxon>
        <taxon>Bacteroidota</taxon>
        <taxon>Flavobacteriia</taxon>
        <taxon>Flavobacteriales</taxon>
        <taxon>Flavobacteriaceae</taxon>
        <taxon>Aequorivita</taxon>
    </lineage>
</organism>
<dbReference type="SUPFAM" id="SSF48452">
    <property type="entry name" value="TPR-like"/>
    <property type="match status" value="2"/>
</dbReference>
<evidence type="ECO:0000259" key="6">
    <source>
        <dbReference type="PROSITE" id="PS01124"/>
    </source>
</evidence>
<evidence type="ECO:0000256" key="4">
    <source>
        <dbReference type="PROSITE-ProRule" id="PRU00339"/>
    </source>
</evidence>
<protein>
    <submittedName>
        <fullName evidence="7">Helix-turn-helix domain-containing protein</fullName>
    </submittedName>
</protein>
<keyword evidence="8" id="KW-1185">Reference proteome</keyword>
<keyword evidence="1" id="KW-0805">Transcription regulation</keyword>
<evidence type="ECO:0000256" key="5">
    <source>
        <dbReference type="SAM" id="Phobius"/>
    </source>
</evidence>
<dbReference type="PANTHER" id="PTHR43280:SF28">
    <property type="entry name" value="HTH-TYPE TRANSCRIPTIONAL ACTIVATOR RHAS"/>
    <property type="match status" value="1"/>
</dbReference>
<keyword evidence="5" id="KW-1133">Transmembrane helix</keyword>
<dbReference type="AlphaFoldDB" id="A0A9X1R031"/>
<keyword evidence="2" id="KW-0238">DNA-binding</keyword>
<dbReference type="GO" id="GO:0043565">
    <property type="term" value="F:sequence-specific DNA binding"/>
    <property type="evidence" value="ECO:0007669"/>
    <property type="project" value="InterPro"/>
</dbReference>
<evidence type="ECO:0000256" key="2">
    <source>
        <dbReference type="ARBA" id="ARBA00023125"/>
    </source>
</evidence>
<proteinExistence type="predicted"/>
<keyword evidence="3" id="KW-0804">Transcription</keyword>
<dbReference type="InterPro" id="IPR009057">
    <property type="entry name" value="Homeodomain-like_sf"/>
</dbReference>
<evidence type="ECO:0000256" key="3">
    <source>
        <dbReference type="ARBA" id="ARBA00023163"/>
    </source>
</evidence>
<evidence type="ECO:0000313" key="7">
    <source>
        <dbReference type="EMBL" id="MCG2420223.1"/>
    </source>
</evidence>
<dbReference type="InterPro" id="IPR018060">
    <property type="entry name" value="HTH_AraC"/>
</dbReference>
<dbReference type="SMART" id="SM00028">
    <property type="entry name" value="TPR"/>
    <property type="match status" value="2"/>
</dbReference>
<evidence type="ECO:0000256" key="1">
    <source>
        <dbReference type="ARBA" id="ARBA00023015"/>
    </source>
</evidence>
<dbReference type="RefSeq" id="WP_237604002.1">
    <property type="nucleotide sequence ID" value="NZ_JAIRBA010000036.1"/>
</dbReference>
<dbReference type="SMART" id="SM00342">
    <property type="entry name" value="HTH_ARAC"/>
    <property type="match status" value="1"/>
</dbReference>
<name>A0A9X1R031_9FLAO</name>
<dbReference type="InterPro" id="IPR019734">
    <property type="entry name" value="TPR_rpt"/>
</dbReference>
<dbReference type="PROSITE" id="PS01124">
    <property type="entry name" value="HTH_ARAC_FAMILY_2"/>
    <property type="match status" value="1"/>
</dbReference>
<keyword evidence="5" id="KW-0812">Transmembrane</keyword>
<dbReference type="GO" id="GO:0003700">
    <property type="term" value="F:DNA-binding transcription factor activity"/>
    <property type="evidence" value="ECO:0007669"/>
    <property type="project" value="InterPro"/>
</dbReference>
<dbReference type="InterPro" id="IPR011990">
    <property type="entry name" value="TPR-like_helical_dom_sf"/>
</dbReference>
<feature type="domain" description="HTH araC/xylS-type" evidence="6">
    <location>
        <begin position="371"/>
        <end position="475"/>
    </location>
</feature>
<dbReference type="Gene3D" id="1.25.40.10">
    <property type="entry name" value="Tetratricopeptide repeat domain"/>
    <property type="match status" value="1"/>
</dbReference>
<feature type="repeat" description="TPR" evidence="4">
    <location>
        <begin position="199"/>
        <end position="232"/>
    </location>
</feature>
<comment type="caution">
    <text evidence="7">The sequence shown here is derived from an EMBL/GenBank/DDBJ whole genome shotgun (WGS) entry which is preliminary data.</text>
</comment>